<dbReference type="PANTHER" id="PTHR44227:SF3">
    <property type="entry name" value="PROTEIN O-MANNOSYL-TRANSFERASE TMTC4"/>
    <property type="match status" value="1"/>
</dbReference>
<feature type="repeat" description="TPR" evidence="3">
    <location>
        <begin position="38"/>
        <end position="71"/>
    </location>
</feature>
<dbReference type="PROSITE" id="PS50293">
    <property type="entry name" value="TPR_REGION"/>
    <property type="match status" value="1"/>
</dbReference>
<dbReference type="SUPFAM" id="SSF48452">
    <property type="entry name" value="TPR-like"/>
    <property type="match status" value="1"/>
</dbReference>
<evidence type="ECO:0000313" key="5">
    <source>
        <dbReference type="Proteomes" id="UP000005289"/>
    </source>
</evidence>
<gene>
    <name evidence="4" type="ORF">THITH_03175</name>
</gene>
<evidence type="ECO:0000256" key="1">
    <source>
        <dbReference type="ARBA" id="ARBA00022737"/>
    </source>
</evidence>
<feature type="repeat" description="TPR" evidence="3">
    <location>
        <begin position="106"/>
        <end position="139"/>
    </location>
</feature>
<dbReference type="PANTHER" id="PTHR44227">
    <property type="match status" value="1"/>
</dbReference>
<dbReference type="Pfam" id="PF13414">
    <property type="entry name" value="TPR_11"/>
    <property type="match status" value="1"/>
</dbReference>
<evidence type="ECO:0000256" key="2">
    <source>
        <dbReference type="ARBA" id="ARBA00022803"/>
    </source>
</evidence>
<dbReference type="GO" id="GO:0030968">
    <property type="term" value="P:endoplasmic reticulum unfolded protein response"/>
    <property type="evidence" value="ECO:0007669"/>
    <property type="project" value="TreeGrafter"/>
</dbReference>
<dbReference type="GO" id="GO:0042802">
    <property type="term" value="F:identical protein binding"/>
    <property type="evidence" value="ECO:0007669"/>
    <property type="project" value="InterPro"/>
</dbReference>
<dbReference type="InterPro" id="IPR052346">
    <property type="entry name" value="O-mannosyl-transferase_TMTC"/>
</dbReference>
<keyword evidence="2 3" id="KW-0802">TPR repeat</keyword>
<dbReference type="InterPro" id="IPR011717">
    <property type="entry name" value="TPR-4"/>
</dbReference>
<keyword evidence="1" id="KW-0677">Repeat</keyword>
<accession>W0DRK9</accession>
<dbReference type="OrthoDB" id="9814042at2"/>
<dbReference type="HOGENOM" id="CLU_003728_2_3_6"/>
<dbReference type="GO" id="GO:0000030">
    <property type="term" value="F:mannosyltransferase activity"/>
    <property type="evidence" value="ECO:0007669"/>
    <property type="project" value="TreeGrafter"/>
</dbReference>
<dbReference type="Gene3D" id="1.25.40.10">
    <property type="entry name" value="Tetratricopeptide repeat domain"/>
    <property type="match status" value="4"/>
</dbReference>
<dbReference type="Pfam" id="PF07721">
    <property type="entry name" value="TPR_4"/>
    <property type="match status" value="2"/>
</dbReference>
<evidence type="ECO:0000256" key="3">
    <source>
        <dbReference type="PROSITE-ProRule" id="PRU00339"/>
    </source>
</evidence>
<keyword evidence="5" id="KW-1185">Reference proteome</keyword>
<protein>
    <submittedName>
        <fullName evidence="4">Uncharacterized protein</fullName>
    </submittedName>
</protein>
<organism evidence="4 5">
    <name type="scientific">Thioalkalivibrio paradoxus ARh 1</name>
    <dbReference type="NCBI Taxonomy" id="713585"/>
    <lineage>
        <taxon>Bacteria</taxon>
        <taxon>Pseudomonadati</taxon>
        <taxon>Pseudomonadota</taxon>
        <taxon>Gammaproteobacteria</taxon>
        <taxon>Chromatiales</taxon>
        <taxon>Ectothiorhodospiraceae</taxon>
        <taxon>Thioalkalivibrio</taxon>
    </lineage>
</organism>
<name>W0DRK9_9GAMM</name>
<sequence length="326" mass="35390">MTGPRDHIEEGVRHHLAGELEAAASAYRAALELEADNATAHNNLGFIYGQQQRWEEALRHLGRAVELAPGMAMAHSNLGQVLVARGAAEQGLTHLDRATRLAPGEVQVWDNLARNRLHLGDAAGAVEAWQEAVRLVPGDPRLLSRLGTAMAACGLLDQAIDRFRSLLEVEPRHVDAWVQLGITLFLRKDLGSARDALLQALALAPSDLSALRHLGLVQLACGEQRDALQTFDALYRLDARQFDNRLDLAVLLLSQGQAPDALAHLRELSEALAGNERVGFYLALALRETGAEEEARERLDALVAAGGEYARRAAELLGEGDKTSEK</sequence>
<dbReference type="Pfam" id="PF13432">
    <property type="entry name" value="TPR_16"/>
    <property type="match status" value="1"/>
</dbReference>
<reference evidence="4 5" key="1">
    <citation type="submission" date="2013-12" db="EMBL/GenBank/DDBJ databases">
        <authorList>
            <consortium name="DOE Joint Genome Institute"/>
            <person name="Muyzer G."/>
            <person name="Huntemann M."/>
            <person name="Han J."/>
            <person name="Chen A."/>
            <person name="Kyrpides N."/>
            <person name="Mavromatis K."/>
            <person name="Markowitz V."/>
            <person name="Palaniappan K."/>
            <person name="Ivanova N."/>
            <person name="Schaumberg A."/>
            <person name="Pati A."/>
            <person name="Liolios K."/>
            <person name="Nordberg H.P."/>
            <person name="Cantor M.N."/>
            <person name="Hua S.X."/>
            <person name="Woyke T."/>
        </authorList>
    </citation>
    <scope>NUCLEOTIDE SEQUENCE [LARGE SCALE GENOMIC DNA]</scope>
    <source>
        <strain evidence="4 5">ARh 1</strain>
    </source>
</reference>
<dbReference type="SMART" id="SM00028">
    <property type="entry name" value="TPR"/>
    <property type="match status" value="7"/>
</dbReference>
<dbReference type="EMBL" id="CP007029">
    <property type="protein sequence ID" value="AHE99897.1"/>
    <property type="molecule type" value="Genomic_DNA"/>
</dbReference>
<dbReference type="KEGG" id="tti:THITH_03175"/>
<feature type="repeat" description="TPR" evidence="3">
    <location>
        <begin position="72"/>
        <end position="105"/>
    </location>
</feature>
<feature type="repeat" description="TPR" evidence="3">
    <location>
        <begin position="174"/>
        <end position="207"/>
    </location>
</feature>
<dbReference type="AlphaFoldDB" id="W0DRK9"/>
<dbReference type="PROSITE" id="PS50005">
    <property type="entry name" value="TPR"/>
    <property type="match status" value="5"/>
</dbReference>
<dbReference type="RefSeq" id="WP_006745962.1">
    <property type="nucleotide sequence ID" value="NZ_CP007029.1"/>
</dbReference>
<dbReference type="InterPro" id="IPR011990">
    <property type="entry name" value="TPR-like_helical_dom_sf"/>
</dbReference>
<dbReference type="InterPro" id="IPR019734">
    <property type="entry name" value="TPR_rpt"/>
</dbReference>
<dbReference type="Proteomes" id="UP000005289">
    <property type="component" value="Chromosome"/>
</dbReference>
<proteinExistence type="predicted"/>
<dbReference type="GO" id="GO:0035269">
    <property type="term" value="P:protein O-linked glycosylation via mannose"/>
    <property type="evidence" value="ECO:0007669"/>
    <property type="project" value="TreeGrafter"/>
</dbReference>
<feature type="repeat" description="TPR" evidence="3">
    <location>
        <begin position="140"/>
        <end position="173"/>
    </location>
</feature>
<evidence type="ECO:0000313" key="4">
    <source>
        <dbReference type="EMBL" id="AHE99897.1"/>
    </source>
</evidence>
<dbReference type="STRING" id="713585.THITH_03175"/>